<dbReference type="EMBL" id="OU015569">
    <property type="protein sequence ID" value="CAG5097352.1"/>
    <property type="molecule type" value="Genomic_DNA"/>
</dbReference>
<evidence type="ECO:0000313" key="1">
    <source>
        <dbReference type="EMBL" id="CAG5097352.1"/>
    </source>
</evidence>
<reference evidence="1 2" key="1">
    <citation type="submission" date="2021-04" db="EMBL/GenBank/DDBJ databases">
        <authorList>
            <person name="Bliznina A."/>
        </authorList>
    </citation>
    <scope>NUCLEOTIDE SEQUENCE [LARGE SCALE GENOMIC DNA]</scope>
</reference>
<sequence length="94" mass="11109">MKFGKVIDVREANQKKDYLVVLKGIDNPSWVPESEFTSQRVTLNGGTVCTNVVYYARKADLKVHIANKHNRNDYPTYMRHLQKWIHLEERFKET</sequence>
<organism evidence="1 2">
    <name type="scientific">Oikopleura dioica</name>
    <name type="common">Tunicate</name>
    <dbReference type="NCBI Taxonomy" id="34765"/>
    <lineage>
        <taxon>Eukaryota</taxon>
        <taxon>Metazoa</taxon>
        <taxon>Chordata</taxon>
        <taxon>Tunicata</taxon>
        <taxon>Appendicularia</taxon>
        <taxon>Copelata</taxon>
        <taxon>Oikopleuridae</taxon>
        <taxon>Oikopleura</taxon>
    </lineage>
</organism>
<proteinExistence type="predicted"/>
<name>A0ABN7SBK7_OIKDI</name>
<evidence type="ECO:0000313" key="2">
    <source>
        <dbReference type="Proteomes" id="UP001158576"/>
    </source>
</evidence>
<accession>A0ABN7SBK7</accession>
<gene>
    <name evidence="1" type="ORF">OKIOD_LOCUS6597</name>
</gene>
<keyword evidence="2" id="KW-1185">Reference proteome</keyword>
<dbReference type="Proteomes" id="UP001158576">
    <property type="component" value="Chromosome XSR"/>
</dbReference>
<protein>
    <submittedName>
        <fullName evidence="1">Oidioi.mRNA.OKI2018_I69.XSR.g15039.t1.cds</fullName>
    </submittedName>
</protein>